<organism evidence="1 2">
    <name type="scientific">Candidatus Accumulibacter cognatus</name>
    <dbReference type="NCBI Taxonomy" id="2954383"/>
    <lineage>
        <taxon>Bacteria</taxon>
        <taxon>Pseudomonadati</taxon>
        <taxon>Pseudomonadota</taxon>
        <taxon>Betaproteobacteria</taxon>
        <taxon>Candidatus Accumulibacter</taxon>
    </lineage>
</organism>
<dbReference type="Proteomes" id="UP000021315">
    <property type="component" value="Unassembled WGS sequence"/>
</dbReference>
<evidence type="ECO:0000313" key="2">
    <source>
        <dbReference type="Proteomes" id="UP000021315"/>
    </source>
</evidence>
<dbReference type="STRING" id="1453999.AW06_002504"/>
<dbReference type="EMBL" id="JDST02000056">
    <property type="protein sequence ID" value="KFB76361.1"/>
    <property type="molecule type" value="Genomic_DNA"/>
</dbReference>
<gene>
    <name evidence="1" type="ORF">AW06_002504</name>
</gene>
<sequence>MQAVLRCASLSDQVNCAEVLVAAGYFSRSLIGALDRSVLGRRHEDWRNHADLATYLPHVLAANRRNPQFADRLGGPMVFAALVDRYGNESRTRIRAGETYWPME</sequence>
<evidence type="ECO:0000313" key="1">
    <source>
        <dbReference type="EMBL" id="KFB76361.1"/>
    </source>
</evidence>
<comment type="caution">
    <text evidence="1">The sequence shown here is derived from an EMBL/GenBank/DDBJ whole genome shotgun (WGS) entry which is preliminary data.</text>
</comment>
<dbReference type="AlphaFoldDB" id="A0A080M5R8"/>
<keyword evidence="2" id="KW-1185">Reference proteome</keyword>
<reference evidence="1" key="1">
    <citation type="submission" date="2014-02" db="EMBL/GenBank/DDBJ databases">
        <title>Expanding our view of genomic diversity in Candidatus Accumulibacter clades.</title>
        <authorList>
            <person name="Skennerton C.T."/>
            <person name="Barr J.J."/>
            <person name="Slater F.R."/>
            <person name="Bond P.L."/>
            <person name="Tyson G.W."/>
        </authorList>
    </citation>
    <scope>NUCLEOTIDE SEQUENCE [LARGE SCALE GENOMIC DNA]</scope>
</reference>
<accession>A0A080M5R8</accession>
<name>A0A080M5R8_9PROT</name>
<proteinExistence type="predicted"/>
<protein>
    <submittedName>
        <fullName evidence="1">Uncharacterized protein</fullName>
    </submittedName>
</protein>